<organism evidence="2 3">
    <name type="scientific">Leptospira kirschneri str. H1</name>
    <dbReference type="NCBI Taxonomy" id="1049966"/>
    <lineage>
        <taxon>Bacteria</taxon>
        <taxon>Pseudomonadati</taxon>
        <taxon>Spirochaetota</taxon>
        <taxon>Spirochaetia</taxon>
        <taxon>Leptospirales</taxon>
        <taxon>Leptospiraceae</taxon>
        <taxon>Leptospira</taxon>
    </lineage>
</organism>
<reference evidence="2 3" key="1">
    <citation type="submission" date="2012-10" db="EMBL/GenBank/DDBJ databases">
        <authorList>
            <person name="Harkins D.M."/>
            <person name="Durkin A.S."/>
            <person name="Brinkac L.M."/>
            <person name="Selengut J.D."/>
            <person name="Sanka R."/>
            <person name="DePew J."/>
            <person name="Purushe J."/>
            <person name="Peacock S.J."/>
            <person name="Thaipadungpanit J."/>
            <person name="Wuthiekanun V.W."/>
            <person name="Day N.P."/>
            <person name="Vinetz J.M."/>
            <person name="Sutton G.G."/>
            <person name="Nelson W.C."/>
            <person name="Fouts D.E."/>
        </authorList>
    </citation>
    <scope>NUCLEOTIDE SEQUENCE [LARGE SCALE GENOMIC DNA]</scope>
    <source>
        <strain evidence="2 3">H1</strain>
    </source>
</reference>
<keyword evidence="1" id="KW-0812">Transmembrane</keyword>
<proteinExistence type="predicted"/>
<accession>A0A0E2B6S0</accession>
<keyword evidence="1" id="KW-0472">Membrane</keyword>
<feature type="transmembrane region" description="Helical" evidence="1">
    <location>
        <begin position="146"/>
        <end position="166"/>
    </location>
</feature>
<feature type="transmembrane region" description="Helical" evidence="1">
    <location>
        <begin position="12"/>
        <end position="32"/>
    </location>
</feature>
<comment type="caution">
    <text evidence="2">The sequence shown here is derived from an EMBL/GenBank/DDBJ whole genome shotgun (WGS) entry which is preliminary data.</text>
</comment>
<dbReference type="AlphaFoldDB" id="A0A0E2B6S0"/>
<dbReference type="EMBL" id="AHMY02000022">
    <property type="protein sequence ID" value="EKO16878.1"/>
    <property type="molecule type" value="Genomic_DNA"/>
</dbReference>
<evidence type="ECO:0000256" key="1">
    <source>
        <dbReference type="SAM" id="Phobius"/>
    </source>
</evidence>
<sequence>MNLTIQFLKKNRILIFHITTSFIFLFSVYIYFNTIRKYSVNFPFGDDYNTILGFLDLWEKSDSKISILFAQYNEHRLVFLRIVILVYLKVFHTINFSHLILIGNTFIVLCILLLYYTIEDKRRFILISPIFLAIFNFSNWETQTWAMASLSNYPVIYFGFLSLYFLSKEKFIDFVLGIFFAVIAVFCQGNGMFVFLSGVPLLLKDKSKLLIWLFIFLIIILLYFIIFPYNKPNGHPEFFSNTKLFFLNRIYYGLALLSNVFNSKFVLILGMIPFLGILYLYKNYRKISKLHLSMISFLLLSLSSLIITRGGFGFEQAFSSRYHINTLFIYSLIYICLFPFIKIKKHFLLILFFTLLFYYNTNLINIGLLSVQKNKIMNDKSCMSECLEYKTFPNTSRAKELLINFSEKGFFRN</sequence>
<feature type="transmembrane region" description="Helical" evidence="1">
    <location>
        <begin position="209"/>
        <end position="229"/>
    </location>
</feature>
<name>A0A0E2B6S0_9LEPT</name>
<dbReference type="Proteomes" id="UP000006253">
    <property type="component" value="Unassembled WGS sequence"/>
</dbReference>
<protein>
    <submittedName>
        <fullName evidence="2">Putative membrane protein</fullName>
    </submittedName>
</protein>
<feature type="transmembrane region" description="Helical" evidence="1">
    <location>
        <begin position="96"/>
        <end position="116"/>
    </location>
</feature>
<feature type="transmembrane region" description="Helical" evidence="1">
    <location>
        <begin position="292"/>
        <end position="312"/>
    </location>
</feature>
<evidence type="ECO:0000313" key="2">
    <source>
        <dbReference type="EMBL" id="EKO16878.1"/>
    </source>
</evidence>
<gene>
    <name evidence="2" type="ORF">LEP1GSC081_2577</name>
</gene>
<feature type="transmembrane region" description="Helical" evidence="1">
    <location>
        <begin position="324"/>
        <end position="341"/>
    </location>
</feature>
<dbReference type="RefSeq" id="WP_004764810.1">
    <property type="nucleotide sequence ID" value="NZ_AHMY02000022.1"/>
</dbReference>
<feature type="transmembrane region" description="Helical" evidence="1">
    <location>
        <begin position="123"/>
        <end position="140"/>
    </location>
</feature>
<feature type="transmembrane region" description="Helical" evidence="1">
    <location>
        <begin position="178"/>
        <end position="203"/>
    </location>
</feature>
<feature type="transmembrane region" description="Helical" evidence="1">
    <location>
        <begin position="250"/>
        <end position="280"/>
    </location>
</feature>
<feature type="transmembrane region" description="Helical" evidence="1">
    <location>
        <begin position="347"/>
        <end position="371"/>
    </location>
</feature>
<evidence type="ECO:0000313" key="3">
    <source>
        <dbReference type="Proteomes" id="UP000006253"/>
    </source>
</evidence>
<keyword evidence="1" id="KW-1133">Transmembrane helix</keyword>